<feature type="chain" id="PRO_5047344314" evidence="1">
    <location>
        <begin position="25"/>
        <end position="2011"/>
    </location>
</feature>
<dbReference type="Pfam" id="PF12770">
    <property type="entry name" value="CHAT"/>
    <property type="match status" value="1"/>
</dbReference>
<gene>
    <name evidence="4" type="ORF">ACFQ4M_18025</name>
</gene>
<accession>A0ABW3WJJ9</accession>
<dbReference type="InterPro" id="IPR055803">
    <property type="entry name" value="DUF7379"/>
</dbReference>
<dbReference type="Proteomes" id="UP001597158">
    <property type="component" value="Unassembled WGS sequence"/>
</dbReference>
<feature type="domain" description="CHAT" evidence="2">
    <location>
        <begin position="1341"/>
        <end position="1634"/>
    </location>
</feature>
<evidence type="ECO:0000313" key="4">
    <source>
        <dbReference type="EMBL" id="MFD1265475.1"/>
    </source>
</evidence>
<evidence type="ECO:0000313" key="5">
    <source>
        <dbReference type="Proteomes" id="UP001597158"/>
    </source>
</evidence>
<name>A0ABW3WJJ9_9RHOO</name>
<dbReference type="Pfam" id="PF24096">
    <property type="entry name" value="DUF7379"/>
    <property type="match status" value="1"/>
</dbReference>
<reference evidence="5" key="1">
    <citation type="journal article" date="2019" name="Int. J. Syst. Evol. Microbiol.">
        <title>The Global Catalogue of Microorganisms (GCM) 10K type strain sequencing project: providing services to taxonomists for standard genome sequencing and annotation.</title>
        <authorList>
            <consortium name="The Broad Institute Genomics Platform"/>
            <consortium name="The Broad Institute Genome Sequencing Center for Infectious Disease"/>
            <person name="Wu L."/>
            <person name="Ma J."/>
        </authorList>
    </citation>
    <scope>NUCLEOTIDE SEQUENCE [LARGE SCALE GENOMIC DNA]</scope>
    <source>
        <strain evidence="5">CCUG 48884</strain>
    </source>
</reference>
<comment type="caution">
    <text evidence="4">The sequence shown here is derived from an EMBL/GenBank/DDBJ whole genome shotgun (WGS) entry which is preliminary data.</text>
</comment>
<organism evidence="4 5">
    <name type="scientific">Thauera mechernichensis</name>
    <dbReference type="NCBI Taxonomy" id="82788"/>
    <lineage>
        <taxon>Bacteria</taxon>
        <taxon>Pseudomonadati</taxon>
        <taxon>Pseudomonadota</taxon>
        <taxon>Betaproteobacteria</taxon>
        <taxon>Rhodocyclales</taxon>
        <taxon>Zoogloeaceae</taxon>
        <taxon>Thauera</taxon>
    </lineage>
</organism>
<feature type="domain" description="DUF7379" evidence="3">
    <location>
        <begin position="228"/>
        <end position="306"/>
    </location>
</feature>
<keyword evidence="5" id="KW-1185">Reference proteome</keyword>
<protein>
    <submittedName>
        <fullName evidence="4">CHAT domain-containing protein</fullName>
    </submittedName>
</protein>
<dbReference type="PANTHER" id="PTHR37946">
    <property type="entry name" value="SLL1969 PROTEIN"/>
    <property type="match status" value="1"/>
</dbReference>
<evidence type="ECO:0000259" key="3">
    <source>
        <dbReference type="Pfam" id="PF24096"/>
    </source>
</evidence>
<dbReference type="EMBL" id="JBHTMC010000034">
    <property type="protein sequence ID" value="MFD1265475.1"/>
    <property type="molecule type" value="Genomic_DNA"/>
</dbReference>
<keyword evidence="1" id="KW-0732">Signal</keyword>
<sequence>MARRKAARAARTLLKLPLSTPASALADARPPSLLSLPGSRADGSDALALVPGLEVTEVLELAAASRSEEAPVVHGLDEDAGLLALEAEDGTTIFIRADALAEQLARTRPELVDADGAVDFAGFRDTQDSTRGALGWVWRRVSRLHLPEDAVGKAAKDKLLDLAGGKVEDWAAAWASRKGATALMAMIEDRLAGEPGLYAWDGGALAREDLCRAGDARLDRAARAGALLVFIHGTGSHILGGFGDLRGSSAWAVLKERFGDRIFGYEHRTFSQSPIDNALALVETLPAGSTISLVTHSRGGLVGDLLCLDGSDGALDALIDDYRSNMPALAALRGSAKADAEADTEAYAAGERAKLRRLAALLVERAITVERYVRVAAPARGTALLSDNLDVFLSGLLNLVRRAGSWGVGAAVGVLAPAAAAKAKAVADRGLQFLARVVLEIADKRLQPQVVPGIEAMLPEAPMGMLLGRARIAATVKVGVIAGDIEGGGVLQRIGVMFVDWALFDRARNDLVVDTDSMYGGLVARAATADSGAETLADGPVAASLPAHRAIFVQGPEVNHFRYFRDEVQRDGVPLPAALAAWLRADALADKDPALAAWAPLALPVIDPALATRASRGEPEPAANTVPVLFFLPGIMGSHLAADGRRIWLDPIELARGRLVRIAIDSSKAVSPAGLVGMAYGRLAGYLESGHRVIRHDYDWRQPIAELGKALAGRLRQALQDHPDQPLRILAHSMGGLVARAAFAADPGLWAEIVARPGQGVRLLMLGTPNQGSHLLVETLLGQSDTIRMLARLDLRQGLQAVLDIVAGFPGAVHLLPAPGFVDSGGVAPKDYYRAETWAELGAINDDFWFGRRLAGKPTQRVLDEARAFWNAVADTGWVAQAPERIAYVFGNADNTPCGLVLLDEGSRPFVRMRGTPHGDGSVTWASGRLAGLPDERCWHMAADHMGLTSTADHFADIEALLTRGTPLRLGRLPLSRSETARVPVRDYRAGPPPAWPTEAELASRALGGRVPALPQRRRSVLRVGVRAMDLRFVQIPLLCGHYRGDPIAGAEAVIDRWLVDGALSHRQRLGIHSGELGDATVVLMPRSAEERLRGTSRGAVVVGLGEMGALGAEGVTEAVRAGALRYLLHASDRYGEDHCDGRGRQPDTAIPLRLASLLVGSNSAASLDVGEAVKAVVRGVLLANRDYAQCAKARRGPVGRIVELELIELYRDAAISAAHAVSALDKSLAAELERLGARLDLSEPLRHGEGVRQRLSVTPFGDYWPRLAVTDADGETAALIDAPTPLIRHARRFRFTFMGEKARAEVVVQARQPGLIERLADEALTGPASTRYRGGEGSFGHTLFQLLVPVEFKAAARKARNLILVVDESTANLPWELLEDDGEPLVSRSRMVRQFMTRSYRHNVVRTDAMTACVIANPSTEGYHVQFGGPGWKPRVDADGTPRPDRLPSLEGAAREGEAVVRILEGAGYTVSHAPPDALAGDVYARLFARPSRVLVIAAHGIHACRAADGSYRSGVVLSDGLLLTAAEIALMETVPDLVFLSCCHLGKVDVAQGAHRLAASLARELIDMGVRCVVAAGWEVRDDAAQTFAERFFSAMAIEGMRFGDAVFEARAEALHRYPDCNTWGAYQAYGDPAFQLRVDQRAEREDGTLLAPEELLDWLDQLWLDGHSIRSEQRESGLRALQRRIDRRLGRLPAQWVARPDVQQALGRLYAAYGDVGGFDAARAPLLRAIAEDSSRGAVPIAAIELLANVEARLAEQLSQPGEGQDLVRALGLVDDAIARMRALILIASAAPAVADASSPQAGMPASLQRQAILGSAWKRRALVQLRQLQADAGLVADGGKPSARAAGTAAWARVRDDLLRAHEAYALGEGDPAQADWNPYPCMNRLQLGWLLGESIDAAVLDACLAAARKRFARSFDFFDGAVVADCALTRWLVGDVVEEEDAAAARLVQAYRDALGMLAVSPRQLGSVAKQLGLLAGFLALRADAGDDRRAAVLAAAAAALGEGLS</sequence>
<dbReference type="Gene3D" id="3.40.50.1820">
    <property type="entry name" value="alpha/beta hydrolase"/>
    <property type="match status" value="1"/>
</dbReference>
<proteinExistence type="predicted"/>
<evidence type="ECO:0000256" key="1">
    <source>
        <dbReference type="SAM" id="SignalP"/>
    </source>
</evidence>
<dbReference type="InterPro" id="IPR029058">
    <property type="entry name" value="AB_hydrolase_fold"/>
</dbReference>
<dbReference type="SUPFAM" id="SSF53474">
    <property type="entry name" value="alpha/beta-Hydrolases"/>
    <property type="match status" value="1"/>
</dbReference>
<feature type="signal peptide" evidence="1">
    <location>
        <begin position="1"/>
        <end position="24"/>
    </location>
</feature>
<dbReference type="InterPro" id="IPR024983">
    <property type="entry name" value="CHAT_dom"/>
</dbReference>
<dbReference type="PANTHER" id="PTHR37946:SF1">
    <property type="entry name" value="SLL1969 PROTEIN"/>
    <property type="match status" value="1"/>
</dbReference>
<dbReference type="RefSeq" id="WP_277833138.1">
    <property type="nucleotide sequence ID" value="NZ_JARQZE010000006.1"/>
</dbReference>
<evidence type="ECO:0000259" key="2">
    <source>
        <dbReference type="Pfam" id="PF12770"/>
    </source>
</evidence>